<dbReference type="OMA" id="AHAMLFY"/>
<name>A0A0S4IRB2_BODSA</name>
<dbReference type="GO" id="GO:0016274">
    <property type="term" value="F:protein-arginine N-methyltransferase activity"/>
    <property type="evidence" value="ECO:0007669"/>
    <property type="project" value="InterPro"/>
</dbReference>
<keyword evidence="7" id="KW-1185">Reference proteome</keyword>
<keyword evidence="1 4" id="KW-0489">Methyltransferase</keyword>
<sequence length="448" mass="49465">MPPKQLSSMQKFAMQQQEAEKKAAAVAAKRAAVAAQQAPASASSSQGGAPKKNIGFLPPGYVAPTSKAAAAQQRKESFEYQFDEHFLVPERIAKAPSALVEAVNDFHYAMMNDHPRNRFYYELLKKHVTPETGVLEIGAGSGLLSMMAAQLGAKWVVAVEGSTEMCRLAQENVKANKLQDKIKVMNMLSTDLTPKHLPERPHILVSEIFGTMLLGESALDYIQDVRERVLRPDTVIIPQMGIQYAVLIDCPTLDSICSVTQWNGLDLSRVNSLKDTASCVFTKKYGFRMSSVPFKRLSEPIKILDIDFAKTNQGFTQLEREFRVKAIEDGTAHAILYYWTAFESADGNEIMSTAPWDTIDNFPRDMQWGQALQLVDAGKEGESEPTALVVKRDEEYSFMCCTSEDHVIVQLNFMGGSSDKHADPLADLEEVNLDDDDEAVEAGGADAQ</sequence>
<reference evidence="7" key="1">
    <citation type="submission" date="2015-09" db="EMBL/GenBank/DDBJ databases">
        <authorList>
            <consortium name="Pathogen Informatics"/>
        </authorList>
    </citation>
    <scope>NUCLEOTIDE SEQUENCE [LARGE SCALE GENOMIC DNA]</scope>
    <source>
        <strain evidence="7">Lake Konstanz</strain>
    </source>
</reference>
<dbReference type="GO" id="GO:0032259">
    <property type="term" value="P:methylation"/>
    <property type="evidence" value="ECO:0007669"/>
    <property type="project" value="UniProtKB-KW"/>
</dbReference>
<dbReference type="VEuPathDB" id="TriTrypDB:BSAL_62450"/>
<evidence type="ECO:0000256" key="3">
    <source>
        <dbReference type="ARBA" id="ARBA00022691"/>
    </source>
</evidence>
<dbReference type="FunFam" id="3.40.50.150:FF:000433">
    <property type="entry name" value="Protein arginine N-methyltransferase 7"/>
    <property type="match status" value="1"/>
</dbReference>
<dbReference type="AlphaFoldDB" id="A0A0S4IRB2"/>
<feature type="domain" description="Protein arginine N-methyltransferase" evidence="5">
    <location>
        <begin position="293"/>
        <end position="372"/>
    </location>
</feature>
<dbReference type="InterPro" id="IPR029063">
    <property type="entry name" value="SAM-dependent_MTases_sf"/>
</dbReference>
<dbReference type="Pfam" id="PF06325">
    <property type="entry name" value="PrmA"/>
    <property type="match status" value="1"/>
</dbReference>
<dbReference type="Gene3D" id="2.70.160.11">
    <property type="entry name" value="Hnrnp arginine n-methyltransferase1"/>
    <property type="match status" value="1"/>
</dbReference>
<evidence type="ECO:0000256" key="2">
    <source>
        <dbReference type="ARBA" id="ARBA00022679"/>
    </source>
</evidence>
<evidence type="ECO:0000256" key="4">
    <source>
        <dbReference type="PROSITE-ProRule" id="PRU01015"/>
    </source>
</evidence>
<evidence type="ECO:0000259" key="5">
    <source>
        <dbReference type="Pfam" id="PF22528"/>
    </source>
</evidence>
<accession>A0A0S4IRB2</accession>
<dbReference type="Pfam" id="PF22528">
    <property type="entry name" value="PRMT_C"/>
    <property type="match status" value="1"/>
</dbReference>
<dbReference type="OrthoDB" id="412876at2759"/>
<dbReference type="PROSITE" id="PS51678">
    <property type="entry name" value="SAM_MT_PRMT"/>
    <property type="match status" value="1"/>
</dbReference>
<dbReference type="InterPro" id="IPR025799">
    <property type="entry name" value="Arg_MeTrfase"/>
</dbReference>
<keyword evidence="2 4" id="KW-0808">Transferase</keyword>
<organism evidence="6 7">
    <name type="scientific">Bodo saltans</name>
    <name type="common">Flagellated protozoan</name>
    <dbReference type="NCBI Taxonomy" id="75058"/>
    <lineage>
        <taxon>Eukaryota</taxon>
        <taxon>Discoba</taxon>
        <taxon>Euglenozoa</taxon>
        <taxon>Kinetoplastea</taxon>
        <taxon>Metakinetoplastina</taxon>
        <taxon>Eubodonida</taxon>
        <taxon>Bodonidae</taxon>
        <taxon>Bodo</taxon>
    </lineage>
</organism>
<keyword evidence="3 4" id="KW-0949">S-adenosyl-L-methionine</keyword>
<dbReference type="InterPro" id="IPR055135">
    <property type="entry name" value="PRMT_dom"/>
</dbReference>
<evidence type="ECO:0000313" key="6">
    <source>
        <dbReference type="EMBL" id="CUF42975.1"/>
    </source>
</evidence>
<dbReference type="SUPFAM" id="SSF53335">
    <property type="entry name" value="S-adenosyl-L-methionine-dependent methyltransferases"/>
    <property type="match status" value="1"/>
</dbReference>
<dbReference type="Proteomes" id="UP000051952">
    <property type="component" value="Unassembled WGS sequence"/>
</dbReference>
<dbReference type="GO" id="GO:0042054">
    <property type="term" value="F:histone methyltransferase activity"/>
    <property type="evidence" value="ECO:0007669"/>
    <property type="project" value="TreeGrafter"/>
</dbReference>
<dbReference type="EMBL" id="CYKH01000322">
    <property type="protein sequence ID" value="CUF42975.1"/>
    <property type="molecule type" value="Genomic_DNA"/>
</dbReference>
<dbReference type="Gene3D" id="3.40.50.150">
    <property type="entry name" value="Vaccinia Virus protein VP39"/>
    <property type="match status" value="1"/>
</dbReference>
<dbReference type="CDD" id="cd02440">
    <property type="entry name" value="AdoMet_MTases"/>
    <property type="match status" value="1"/>
</dbReference>
<protein>
    <submittedName>
        <fullName evidence="6">Arginine N-methyltransferase type III, putative</fullName>
    </submittedName>
</protein>
<dbReference type="PANTHER" id="PTHR11006">
    <property type="entry name" value="PROTEIN ARGININE N-METHYLTRANSFERASE"/>
    <property type="match status" value="1"/>
</dbReference>
<gene>
    <name evidence="6" type="ORF">BSAL_62450</name>
</gene>
<dbReference type="PANTHER" id="PTHR11006:SF4">
    <property type="entry name" value="PROTEIN ARGININE N-METHYLTRANSFERASE 7"/>
    <property type="match status" value="1"/>
</dbReference>
<evidence type="ECO:0000313" key="7">
    <source>
        <dbReference type="Proteomes" id="UP000051952"/>
    </source>
</evidence>
<proteinExistence type="predicted"/>
<evidence type="ECO:0000256" key="1">
    <source>
        <dbReference type="ARBA" id="ARBA00022603"/>
    </source>
</evidence>